<organism evidence="1 2">
    <name type="scientific">Datura stramonium</name>
    <name type="common">Jimsonweed</name>
    <name type="synonym">Common thornapple</name>
    <dbReference type="NCBI Taxonomy" id="4076"/>
    <lineage>
        <taxon>Eukaryota</taxon>
        <taxon>Viridiplantae</taxon>
        <taxon>Streptophyta</taxon>
        <taxon>Embryophyta</taxon>
        <taxon>Tracheophyta</taxon>
        <taxon>Spermatophyta</taxon>
        <taxon>Magnoliopsida</taxon>
        <taxon>eudicotyledons</taxon>
        <taxon>Gunneridae</taxon>
        <taxon>Pentapetalae</taxon>
        <taxon>asterids</taxon>
        <taxon>lamiids</taxon>
        <taxon>Solanales</taxon>
        <taxon>Solanaceae</taxon>
        <taxon>Solanoideae</taxon>
        <taxon>Datureae</taxon>
        <taxon>Datura</taxon>
    </lineage>
</organism>
<reference evidence="1 2" key="1">
    <citation type="journal article" date="2021" name="BMC Genomics">
        <title>Datura genome reveals duplications of psychoactive alkaloid biosynthetic genes and high mutation rate following tissue culture.</title>
        <authorList>
            <person name="Rajewski A."/>
            <person name="Carter-House D."/>
            <person name="Stajich J."/>
            <person name="Litt A."/>
        </authorList>
    </citation>
    <scope>NUCLEOTIDE SEQUENCE [LARGE SCALE GENOMIC DNA]</scope>
    <source>
        <strain evidence="1">AR-01</strain>
    </source>
</reference>
<keyword evidence="2" id="KW-1185">Reference proteome</keyword>
<comment type="caution">
    <text evidence="1">The sequence shown here is derived from an EMBL/GenBank/DDBJ whole genome shotgun (WGS) entry which is preliminary data.</text>
</comment>
<dbReference type="Proteomes" id="UP000823775">
    <property type="component" value="Unassembled WGS sequence"/>
</dbReference>
<protein>
    <submittedName>
        <fullName evidence="1">Uncharacterized protein</fullName>
    </submittedName>
</protein>
<evidence type="ECO:0000313" key="2">
    <source>
        <dbReference type="Proteomes" id="UP000823775"/>
    </source>
</evidence>
<evidence type="ECO:0000313" key="1">
    <source>
        <dbReference type="EMBL" id="MCD7458046.1"/>
    </source>
</evidence>
<name>A0ABS8SGV2_DATST</name>
<sequence length="84" mass="9768">MFCVKNESITFKARRDHLLPVEVEDIFLVNVEENANEVAEHAIVASLKRKKVKSTWVKQYLYGTKYRKWGGSPIPRTTHQGHDQ</sequence>
<proteinExistence type="predicted"/>
<feature type="non-terminal residue" evidence="1">
    <location>
        <position position="84"/>
    </location>
</feature>
<dbReference type="EMBL" id="JACEIK010000493">
    <property type="protein sequence ID" value="MCD7458046.1"/>
    <property type="molecule type" value="Genomic_DNA"/>
</dbReference>
<gene>
    <name evidence="1" type="ORF">HAX54_037020</name>
</gene>
<accession>A0ABS8SGV2</accession>